<gene>
    <name evidence="2" type="ORF">N656DRAFT_782896</name>
</gene>
<reference evidence="2" key="2">
    <citation type="submission" date="2023-05" db="EMBL/GenBank/DDBJ databases">
        <authorList>
            <consortium name="Lawrence Berkeley National Laboratory"/>
            <person name="Steindorff A."/>
            <person name="Hensen N."/>
            <person name="Bonometti L."/>
            <person name="Westerberg I."/>
            <person name="Brannstrom I.O."/>
            <person name="Guillou S."/>
            <person name="Cros-Aarteil S."/>
            <person name="Calhoun S."/>
            <person name="Haridas S."/>
            <person name="Kuo A."/>
            <person name="Mondo S."/>
            <person name="Pangilinan J."/>
            <person name="Riley R."/>
            <person name="Labutti K."/>
            <person name="Andreopoulos B."/>
            <person name="Lipzen A."/>
            <person name="Chen C."/>
            <person name="Yanf M."/>
            <person name="Daum C."/>
            <person name="Ng V."/>
            <person name="Clum A."/>
            <person name="Ohm R."/>
            <person name="Martin F."/>
            <person name="Silar P."/>
            <person name="Natvig D."/>
            <person name="Lalanne C."/>
            <person name="Gautier V."/>
            <person name="Ament-Velasquez S.L."/>
            <person name="Kruys A."/>
            <person name="Hutchinson M.I."/>
            <person name="Powell A.J."/>
            <person name="Barry K."/>
            <person name="Miller A.N."/>
            <person name="Grigoriev I.V."/>
            <person name="Debuchy R."/>
            <person name="Gladieux P."/>
            <person name="Thoren M.H."/>
            <person name="Johannesson H."/>
        </authorList>
    </citation>
    <scope>NUCLEOTIDE SEQUENCE</scope>
    <source>
        <strain evidence="2">CBS 508.74</strain>
    </source>
</reference>
<evidence type="ECO:0008006" key="4">
    <source>
        <dbReference type="Google" id="ProtNLM"/>
    </source>
</evidence>
<keyword evidence="3" id="KW-1185">Reference proteome</keyword>
<dbReference type="EMBL" id="MU853355">
    <property type="protein sequence ID" value="KAK4109656.1"/>
    <property type="molecule type" value="Genomic_DNA"/>
</dbReference>
<evidence type="ECO:0000256" key="1">
    <source>
        <dbReference type="SAM" id="MobiDB-lite"/>
    </source>
</evidence>
<evidence type="ECO:0000313" key="2">
    <source>
        <dbReference type="EMBL" id="KAK4109656.1"/>
    </source>
</evidence>
<proteinExistence type="predicted"/>
<dbReference type="AlphaFoldDB" id="A0AAN6QHB1"/>
<accession>A0AAN6QHB1</accession>
<name>A0AAN6QHB1_9PEZI</name>
<feature type="region of interest" description="Disordered" evidence="1">
    <location>
        <begin position="24"/>
        <end position="47"/>
    </location>
</feature>
<evidence type="ECO:0000313" key="3">
    <source>
        <dbReference type="Proteomes" id="UP001302812"/>
    </source>
</evidence>
<organism evidence="2 3">
    <name type="scientific">Canariomyces notabilis</name>
    <dbReference type="NCBI Taxonomy" id="2074819"/>
    <lineage>
        <taxon>Eukaryota</taxon>
        <taxon>Fungi</taxon>
        <taxon>Dikarya</taxon>
        <taxon>Ascomycota</taxon>
        <taxon>Pezizomycotina</taxon>
        <taxon>Sordariomycetes</taxon>
        <taxon>Sordariomycetidae</taxon>
        <taxon>Sordariales</taxon>
        <taxon>Chaetomiaceae</taxon>
        <taxon>Canariomyces</taxon>
    </lineage>
</organism>
<comment type="caution">
    <text evidence="2">The sequence shown here is derived from an EMBL/GenBank/DDBJ whole genome shotgun (WGS) entry which is preliminary data.</text>
</comment>
<dbReference type="RefSeq" id="XP_064667226.1">
    <property type="nucleotide sequence ID" value="XM_064815846.1"/>
</dbReference>
<protein>
    <recommendedName>
        <fullName evidence="4">DUF4238 domain-containing protein</fullName>
    </recommendedName>
</protein>
<sequence>MATTANAQYHHYVPRFLLKNFSHPYKPDGGRHGKRKGAGKPRYEKGMFPNDPVVRNLDLLADPPVINEKPVGRILGQTNMYQDTSRPIEEQQHIELMLARLESQASMVFQKVIEHFEQKEPGFWVTRDERNLLRKFLFLLKYRNDGSHRRFCHNTPEEYSENDRERLWEYMAKHGFERPVDVWLQNIKAIIELEMDPEGKWLRELRKRMYPDDAMWFYTHAESSYMAICTPSNPDDEFILTNRSYGIFEGPNQAVQDIETGEVGDAIYMPLHEFAPISPKLMIILRSNLLPDPLEDAEENVRKGFNSLLADLPIRRARNNYSRVVGGRIVRLGRDENWRPKKDDRFYFTFFPINSNHVHTINAILLDNCAHCSSVVFESPESFARTLEWFLTAPCDIGKLITGVDAELREVALQKLEEASRALGSTKETVWVKVPTPLVRDYNEFRLERAAMLEKMDRIIDGGDGELLDWVRRLDSQQSDGDPQLMRTYELLGGSTETMTEDIVQAERMWTLRLKIDTWSKGKVDEAIRQRNRELLIGAYLRLPPRRVWLFTKNVRFAMINEYEGNVDASGPEDAVAECAKIVSPKSLARLIYTAGYNGGELRSRSWLDLWGPFPRDVHGFLKHGWSFRHIVFNTPGYIRDCGIDEVQQLARQAQREILRAGRYMNMALPFKLFNEGERIELLTRVTVRERFADSLGSRLKAQDLKELKRSLFESAYPTPPLDWEYKYVGI</sequence>
<dbReference type="Proteomes" id="UP001302812">
    <property type="component" value="Unassembled WGS sequence"/>
</dbReference>
<dbReference type="Pfam" id="PF14022">
    <property type="entry name" value="DUF4238"/>
    <property type="match status" value="1"/>
</dbReference>
<dbReference type="InterPro" id="IPR025332">
    <property type="entry name" value="DUF4238"/>
</dbReference>
<reference evidence="2" key="1">
    <citation type="journal article" date="2023" name="Mol. Phylogenet. Evol.">
        <title>Genome-scale phylogeny and comparative genomics of the fungal order Sordariales.</title>
        <authorList>
            <person name="Hensen N."/>
            <person name="Bonometti L."/>
            <person name="Westerberg I."/>
            <person name="Brannstrom I.O."/>
            <person name="Guillou S."/>
            <person name="Cros-Aarteil S."/>
            <person name="Calhoun S."/>
            <person name="Haridas S."/>
            <person name="Kuo A."/>
            <person name="Mondo S."/>
            <person name="Pangilinan J."/>
            <person name="Riley R."/>
            <person name="LaButti K."/>
            <person name="Andreopoulos B."/>
            <person name="Lipzen A."/>
            <person name="Chen C."/>
            <person name="Yan M."/>
            <person name="Daum C."/>
            <person name="Ng V."/>
            <person name="Clum A."/>
            <person name="Steindorff A."/>
            <person name="Ohm R.A."/>
            <person name="Martin F."/>
            <person name="Silar P."/>
            <person name="Natvig D.O."/>
            <person name="Lalanne C."/>
            <person name="Gautier V."/>
            <person name="Ament-Velasquez S.L."/>
            <person name="Kruys A."/>
            <person name="Hutchinson M.I."/>
            <person name="Powell A.J."/>
            <person name="Barry K."/>
            <person name="Miller A.N."/>
            <person name="Grigoriev I.V."/>
            <person name="Debuchy R."/>
            <person name="Gladieux P."/>
            <person name="Hiltunen Thoren M."/>
            <person name="Johannesson H."/>
        </authorList>
    </citation>
    <scope>NUCLEOTIDE SEQUENCE</scope>
    <source>
        <strain evidence="2">CBS 508.74</strain>
    </source>
</reference>
<dbReference type="GeneID" id="89939971"/>